<evidence type="ECO:0008006" key="3">
    <source>
        <dbReference type="Google" id="ProtNLM"/>
    </source>
</evidence>
<keyword evidence="2" id="KW-1185">Reference proteome</keyword>
<dbReference type="EMBL" id="JBHUIG010000075">
    <property type="protein sequence ID" value="MFD2323516.1"/>
    <property type="molecule type" value="Genomic_DNA"/>
</dbReference>
<dbReference type="Proteomes" id="UP001597287">
    <property type="component" value="Unassembled WGS sequence"/>
</dbReference>
<reference evidence="2" key="1">
    <citation type="journal article" date="2019" name="Int. J. Syst. Evol. Microbiol.">
        <title>The Global Catalogue of Microorganisms (GCM) 10K type strain sequencing project: providing services to taxonomists for standard genome sequencing and annotation.</title>
        <authorList>
            <consortium name="The Broad Institute Genomics Platform"/>
            <consortium name="The Broad Institute Genome Sequencing Center for Infectious Disease"/>
            <person name="Wu L."/>
            <person name="Ma J."/>
        </authorList>
    </citation>
    <scope>NUCLEOTIDE SEQUENCE [LARGE SCALE GENOMIC DNA]</scope>
    <source>
        <strain evidence="2">CCUG 62793</strain>
    </source>
</reference>
<proteinExistence type="predicted"/>
<evidence type="ECO:0000313" key="1">
    <source>
        <dbReference type="EMBL" id="MFD2323516.1"/>
    </source>
</evidence>
<name>A0ABW5F071_9BURK</name>
<dbReference type="RefSeq" id="WP_016449449.1">
    <property type="nucleotide sequence ID" value="NZ_JBHSIH010000001.1"/>
</dbReference>
<accession>A0ABW5F071</accession>
<organism evidence="1 2">
    <name type="scientific">Delftia deserti</name>
    <dbReference type="NCBI Taxonomy" id="1651218"/>
    <lineage>
        <taxon>Bacteria</taxon>
        <taxon>Pseudomonadati</taxon>
        <taxon>Pseudomonadota</taxon>
        <taxon>Betaproteobacteria</taxon>
        <taxon>Burkholderiales</taxon>
        <taxon>Comamonadaceae</taxon>
        <taxon>Delftia</taxon>
    </lineage>
</organism>
<gene>
    <name evidence="1" type="ORF">ACFSPV_33025</name>
</gene>
<protein>
    <recommendedName>
        <fullName evidence="3">Phage ABA sandwich domain-containing protein</fullName>
    </recommendedName>
</protein>
<comment type="caution">
    <text evidence="1">The sequence shown here is derived from an EMBL/GenBank/DDBJ whole genome shotgun (WGS) entry which is preliminary data.</text>
</comment>
<sequence>MSTEREMLEAAARAMGMHVLAESEPWPSECEGWFFKEVDGQAYLWNLDGPARPWNPRHSKEQSMDLMAALRISVEHNDPYDRHPWVCASVWTDGDSSAQQYLEDVPDESQRADRMRLAILRCAADQAPKEQA</sequence>
<evidence type="ECO:0000313" key="2">
    <source>
        <dbReference type="Proteomes" id="UP001597287"/>
    </source>
</evidence>